<dbReference type="GO" id="GO:0005737">
    <property type="term" value="C:cytoplasm"/>
    <property type="evidence" value="ECO:0007669"/>
    <property type="project" value="UniProtKB-ARBA"/>
</dbReference>
<feature type="non-terminal residue" evidence="1">
    <location>
        <position position="44"/>
    </location>
</feature>
<proteinExistence type="predicted"/>
<gene>
    <name evidence="1" type="ORF">METZ01_LOCUS412599</name>
</gene>
<dbReference type="AlphaFoldDB" id="A0A382WMZ9"/>
<dbReference type="InterPro" id="IPR036164">
    <property type="entry name" value="bL21-like_sf"/>
</dbReference>
<name>A0A382WMZ9_9ZZZZ</name>
<accession>A0A382WMZ9</accession>
<dbReference type="SUPFAM" id="SSF141091">
    <property type="entry name" value="L21p-like"/>
    <property type="match status" value="1"/>
</dbReference>
<dbReference type="GO" id="GO:0005840">
    <property type="term" value="C:ribosome"/>
    <property type="evidence" value="ECO:0007669"/>
    <property type="project" value="InterPro"/>
</dbReference>
<dbReference type="InterPro" id="IPR028909">
    <property type="entry name" value="bL21-like"/>
</dbReference>
<protein>
    <submittedName>
        <fullName evidence="1">Uncharacterized protein</fullName>
    </submittedName>
</protein>
<evidence type="ECO:0000313" key="1">
    <source>
        <dbReference type="EMBL" id="SVD59745.1"/>
    </source>
</evidence>
<dbReference type="EMBL" id="UINC01160865">
    <property type="protein sequence ID" value="SVD59745.1"/>
    <property type="molecule type" value="Genomic_DNA"/>
</dbReference>
<reference evidence="1" key="1">
    <citation type="submission" date="2018-05" db="EMBL/GenBank/DDBJ databases">
        <authorList>
            <person name="Lanie J.A."/>
            <person name="Ng W.-L."/>
            <person name="Kazmierczak K.M."/>
            <person name="Andrzejewski T.M."/>
            <person name="Davidsen T.M."/>
            <person name="Wayne K.J."/>
            <person name="Tettelin H."/>
            <person name="Glass J.I."/>
            <person name="Rusch D."/>
            <person name="Podicherti R."/>
            <person name="Tsui H.-C.T."/>
            <person name="Winkler M.E."/>
        </authorList>
    </citation>
    <scope>NUCLEOTIDE SEQUENCE</scope>
</reference>
<sequence length="44" mass="5069">MNNYVIVKYKSKQFKVGVGDIIDVDKIDSDIGDFIKLDDVLFLF</sequence>
<organism evidence="1">
    <name type="scientific">marine metagenome</name>
    <dbReference type="NCBI Taxonomy" id="408172"/>
    <lineage>
        <taxon>unclassified sequences</taxon>
        <taxon>metagenomes</taxon>
        <taxon>ecological metagenomes</taxon>
    </lineage>
</organism>
<dbReference type="Pfam" id="PF00829">
    <property type="entry name" value="Ribosomal_L21p"/>
    <property type="match status" value="1"/>
</dbReference>
<feature type="non-terminal residue" evidence="1">
    <location>
        <position position="1"/>
    </location>
</feature>